<keyword evidence="2" id="KW-1185">Reference proteome</keyword>
<proteinExistence type="predicted"/>
<dbReference type="InParanoid" id="A0A0H2RRY2"/>
<sequence>MALFPRRIARTIVRSDQLVGVEGDGGGYLKMRFLFRTSEVLNAFNTSVAKCRCVWFNFRLAFATTGLPRPAVRRALLLQARNLRFSSSFSSEAPLFDVKPLSLKQLRAIDGGSLTCDEAGTKRLIDLSYTKVDIIRVIFEQASSFQIISGRRIAISWLHEFGERRLRKTAIR</sequence>
<organism evidence="1 2">
    <name type="scientific">Schizopora paradoxa</name>
    <dbReference type="NCBI Taxonomy" id="27342"/>
    <lineage>
        <taxon>Eukaryota</taxon>
        <taxon>Fungi</taxon>
        <taxon>Dikarya</taxon>
        <taxon>Basidiomycota</taxon>
        <taxon>Agaricomycotina</taxon>
        <taxon>Agaricomycetes</taxon>
        <taxon>Hymenochaetales</taxon>
        <taxon>Schizoporaceae</taxon>
        <taxon>Schizopora</taxon>
    </lineage>
</organism>
<evidence type="ECO:0000313" key="1">
    <source>
        <dbReference type="EMBL" id="KLO14362.1"/>
    </source>
</evidence>
<dbReference type="EMBL" id="KQ085945">
    <property type="protein sequence ID" value="KLO14362.1"/>
    <property type="molecule type" value="Genomic_DNA"/>
</dbReference>
<dbReference type="Proteomes" id="UP000053477">
    <property type="component" value="Unassembled WGS sequence"/>
</dbReference>
<accession>A0A0H2RRY2</accession>
<protein>
    <submittedName>
        <fullName evidence="1">Uncharacterized protein</fullName>
    </submittedName>
</protein>
<name>A0A0H2RRY2_9AGAM</name>
<evidence type="ECO:0000313" key="2">
    <source>
        <dbReference type="Proteomes" id="UP000053477"/>
    </source>
</evidence>
<dbReference type="AlphaFoldDB" id="A0A0H2RRY2"/>
<gene>
    <name evidence="1" type="ORF">SCHPADRAFT_889369</name>
</gene>
<reference evidence="1 2" key="1">
    <citation type="submission" date="2015-04" db="EMBL/GenBank/DDBJ databases">
        <title>Complete genome sequence of Schizopora paradoxa KUC8140, a cosmopolitan wood degrader in East Asia.</title>
        <authorList>
            <consortium name="DOE Joint Genome Institute"/>
            <person name="Min B."/>
            <person name="Park H."/>
            <person name="Jang Y."/>
            <person name="Kim J.-J."/>
            <person name="Kim K.H."/>
            <person name="Pangilinan J."/>
            <person name="Lipzen A."/>
            <person name="Riley R."/>
            <person name="Grigoriev I.V."/>
            <person name="Spatafora J.W."/>
            <person name="Choi I.-G."/>
        </authorList>
    </citation>
    <scope>NUCLEOTIDE SEQUENCE [LARGE SCALE GENOMIC DNA]</scope>
    <source>
        <strain evidence="1 2">KUC8140</strain>
    </source>
</reference>